<reference evidence="6 7" key="1">
    <citation type="journal article" date="2011" name="J. Gen. Appl. Microbiol.">
        <title>Draft genome sequencing of the enigmatic yeast Saitoella complicata.</title>
        <authorList>
            <person name="Nishida H."/>
            <person name="Hamamoto M."/>
            <person name="Sugiyama J."/>
        </authorList>
    </citation>
    <scope>NUCLEOTIDE SEQUENCE [LARGE SCALE GENOMIC DNA]</scope>
    <source>
        <strain evidence="6 7">NRRL Y-17804</strain>
    </source>
</reference>
<evidence type="ECO:0000256" key="2">
    <source>
        <dbReference type="ARBA" id="ARBA00023002"/>
    </source>
</evidence>
<dbReference type="InterPro" id="IPR023210">
    <property type="entry name" value="NADP_OxRdtase_dom"/>
</dbReference>
<feature type="domain" description="NADP-dependent oxidoreductase" evidence="5">
    <location>
        <begin position="59"/>
        <end position="365"/>
    </location>
</feature>
<dbReference type="InterPro" id="IPR050523">
    <property type="entry name" value="AKR_Detox_Biosynth"/>
</dbReference>
<comment type="caution">
    <text evidence="6">The sequence shown here is derived from an EMBL/GenBank/DDBJ whole genome shotgun (WGS) entry which is preliminary data.</text>
</comment>
<dbReference type="InterPro" id="IPR036812">
    <property type="entry name" value="NAD(P)_OxRdtase_dom_sf"/>
</dbReference>
<dbReference type="GO" id="GO:0016491">
    <property type="term" value="F:oxidoreductase activity"/>
    <property type="evidence" value="ECO:0007669"/>
    <property type="project" value="UniProtKB-KW"/>
</dbReference>
<evidence type="ECO:0000313" key="7">
    <source>
        <dbReference type="Proteomes" id="UP000033140"/>
    </source>
</evidence>
<dbReference type="OMA" id="SDNYAFW"/>
<feature type="region of interest" description="Disordered" evidence="4">
    <location>
        <begin position="279"/>
        <end position="298"/>
    </location>
</feature>
<keyword evidence="2" id="KW-0560">Oxidoreductase</keyword>
<reference evidence="6 7" key="2">
    <citation type="journal article" date="2014" name="J. Gen. Appl. Microbiol.">
        <title>The early diverging ascomycetous budding yeast Saitoella complicata has three histone deacetylases belonging to the Clr6, Hos2, and Rpd3 lineages.</title>
        <authorList>
            <person name="Nishida H."/>
            <person name="Matsumoto T."/>
            <person name="Kondo S."/>
            <person name="Hamamoto M."/>
            <person name="Yoshikawa H."/>
        </authorList>
    </citation>
    <scope>NUCLEOTIDE SEQUENCE [LARGE SCALE GENOMIC DNA]</scope>
    <source>
        <strain evidence="6 7">NRRL Y-17804</strain>
    </source>
</reference>
<dbReference type="Pfam" id="PF00248">
    <property type="entry name" value="Aldo_ket_red"/>
    <property type="match status" value="1"/>
</dbReference>
<evidence type="ECO:0000313" key="6">
    <source>
        <dbReference type="EMBL" id="GAO51166.1"/>
    </source>
</evidence>
<name>A0A0E9NNA1_SAICN</name>
<dbReference type="AlphaFoldDB" id="A0A0E9NNA1"/>
<dbReference type="EMBL" id="BACD03000042">
    <property type="protein sequence ID" value="GAO51166.1"/>
    <property type="molecule type" value="Genomic_DNA"/>
</dbReference>
<evidence type="ECO:0000259" key="5">
    <source>
        <dbReference type="Pfam" id="PF00248"/>
    </source>
</evidence>
<reference evidence="6 7" key="3">
    <citation type="journal article" date="2015" name="Genome Announc.">
        <title>Draft Genome Sequence of the Archiascomycetous Yeast Saitoella complicata.</title>
        <authorList>
            <person name="Yamauchi K."/>
            <person name="Kondo S."/>
            <person name="Hamamoto M."/>
            <person name="Takahashi Y."/>
            <person name="Ogura Y."/>
            <person name="Hayashi T."/>
            <person name="Nishida H."/>
        </authorList>
    </citation>
    <scope>NUCLEOTIDE SEQUENCE [LARGE SCALE GENOMIC DNA]</scope>
    <source>
        <strain evidence="6 7">NRRL Y-17804</strain>
    </source>
</reference>
<evidence type="ECO:0000256" key="3">
    <source>
        <dbReference type="ARBA" id="ARBA00038157"/>
    </source>
</evidence>
<dbReference type="STRING" id="698492.A0A0E9NNA1"/>
<evidence type="ECO:0000256" key="4">
    <source>
        <dbReference type="SAM" id="MobiDB-lite"/>
    </source>
</evidence>
<dbReference type="Gene3D" id="3.20.20.100">
    <property type="entry name" value="NADP-dependent oxidoreductase domain"/>
    <property type="match status" value="1"/>
</dbReference>
<proteinExistence type="inferred from homology"/>
<dbReference type="Proteomes" id="UP000033140">
    <property type="component" value="Unassembled WGS sequence"/>
</dbReference>
<dbReference type="PANTHER" id="PTHR43364">
    <property type="entry name" value="NADH-SPECIFIC METHYLGLYOXAL REDUCTASE-RELATED"/>
    <property type="match status" value="1"/>
</dbReference>
<organism evidence="6 7">
    <name type="scientific">Saitoella complicata (strain BCRC 22490 / CBS 7301 / JCM 7358 / NBRC 10748 / NRRL Y-17804)</name>
    <dbReference type="NCBI Taxonomy" id="698492"/>
    <lineage>
        <taxon>Eukaryota</taxon>
        <taxon>Fungi</taxon>
        <taxon>Dikarya</taxon>
        <taxon>Ascomycota</taxon>
        <taxon>Taphrinomycotina</taxon>
        <taxon>Taphrinomycotina incertae sedis</taxon>
        <taxon>Saitoella</taxon>
    </lineage>
</organism>
<dbReference type="SUPFAM" id="SSF51430">
    <property type="entry name" value="NAD(P)-linked oxidoreductase"/>
    <property type="match status" value="1"/>
</dbReference>
<dbReference type="PANTHER" id="PTHR43364:SF7">
    <property type="entry name" value="NADP-DEPENDENT OXIDOREDUCTASE DOMAIN-CONTAINING PROTEIN-RELATED"/>
    <property type="match status" value="1"/>
</dbReference>
<keyword evidence="1" id="KW-0521">NADP</keyword>
<comment type="similarity">
    <text evidence="3">Belongs to the aldo/keto reductase family. Aldo/keto reductase 2 subfamily.</text>
</comment>
<sequence length="415" mass="46587">MTKFITARAQLLHPPVRLNRNQTDQINMSRMSFFNQPEPVSSLAHYRLLSPTAAVRVSPLCLGTMNFGTKWAEWMGECSKDTSFEILDHYYDQGGNFIDTASPYQGNESEEWIGEWMQKRKNRDQIVLATKYTTLYPPLTEPVGHDIKINRAGNSRKSAHVAVRDCLIKLKTDYIDLLYVHWWDYTTSVPELMQTLNHLVMSGKVLYLGASDMPAWVVSKCNQYARDHGMAQFVVYQGKWNLAERDMESEVIPMCKDEGMGVAPWATLGQGKFKTAKQLEEEKNESRRNMDQAKESDHRASEALEKVAKELGEGVSIQQVALAYHLYHTAHVFPIIGGRKVSHLKDNIAALDIHLTDAQFATLQEGGEQKRLFPQTMVGTKTSEVPILKNSGVLEEAGVGGGRGAGGVQEWKAPA</sequence>
<keyword evidence="7" id="KW-1185">Reference proteome</keyword>
<gene>
    <name evidence="6" type="ORF">G7K_5277-t1</name>
</gene>
<protein>
    <recommendedName>
        <fullName evidence="5">NADP-dependent oxidoreductase domain-containing protein</fullName>
    </recommendedName>
</protein>
<evidence type="ECO:0000256" key="1">
    <source>
        <dbReference type="ARBA" id="ARBA00022857"/>
    </source>
</evidence>
<accession>A0A0E9NNA1</accession>